<dbReference type="STRING" id="1166018.FAES_0048"/>
<dbReference type="GO" id="GO:0006520">
    <property type="term" value="P:amino acid metabolic process"/>
    <property type="evidence" value="ECO:0007669"/>
    <property type="project" value="InterPro"/>
</dbReference>
<comment type="cofactor">
    <cofactor evidence="1 6 7">
        <name>pyridoxal 5'-phosphate</name>
        <dbReference type="ChEBI" id="CHEBI:597326"/>
    </cofactor>
</comment>
<dbReference type="GO" id="GO:0019752">
    <property type="term" value="P:carboxylic acid metabolic process"/>
    <property type="evidence" value="ECO:0007669"/>
    <property type="project" value="InterPro"/>
</dbReference>
<dbReference type="PANTHER" id="PTHR45677:SF8">
    <property type="entry name" value="CYSTEINE SULFINIC ACID DECARBOXYLASE"/>
    <property type="match status" value="1"/>
</dbReference>
<dbReference type="PRINTS" id="PR00800">
    <property type="entry name" value="YHDCRBOXLASE"/>
</dbReference>
<evidence type="ECO:0000313" key="9">
    <source>
        <dbReference type="Proteomes" id="UP000011058"/>
    </source>
</evidence>
<keyword evidence="3" id="KW-0210">Decarboxylase</keyword>
<feature type="modified residue" description="N6-(pyridoxal phosphate)lysine" evidence="6">
    <location>
        <position position="308"/>
    </location>
</feature>
<dbReference type="Gene3D" id="3.90.1150.170">
    <property type="match status" value="1"/>
</dbReference>
<keyword evidence="9" id="KW-1185">Reference proteome</keyword>
<dbReference type="HOGENOM" id="CLU_011856_0_4_10"/>
<protein>
    <submittedName>
        <fullName evidence="8">Pyridoxal-dependent decarboxylase</fullName>
        <ecNumber evidence="8">4.1.1.15</ecNumber>
    </submittedName>
</protein>
<proteinExistence type="inferred from homology"/>
<dbReference type="EMBL" id="HE796683">
    <property type="protein sequence ID" value="CCG98062.1"/>
    <property type="molecule type" value="Genomic_DNA"/>
</dbReference>
<dbReference type="GO" id="GO:0005737">
    <property type="term" value="C:cytoplasm"/>
    <property type="evidence" value="ECO:0007669"/>
    <property type="project" value="TreeGrafter"/>
</dbReference>
<evidence type="ECO:0000256" key="4">
    <source>
        <dbReference type="ARBA" id="ARBA00022898"/>
    </source>
</evidence>
<evidence type="ECO:0000256" key="2">
    <source>
        <dbReference type="ARBA" id="ARBA00009533"/>
    </source>
</evidence>
<comment type="similarity">
    <text evidence="2 7">Belongs to the group II decarboxylase family.</text>
</comment>
<dbReference type="InterPro" id="IPR015424">
    <property type="entry name" value="PyrdxlP-dep_Trfase"/>
</dbReference>
<keyword evidence="4 6" id="KW-0663">Pyridoxal phosphate</keyword>
<dbReference type="OrthoDB" id="9803665at2"/>
<dbReference type="SUPFAM" id="SSF53383">
    <property type="entry name" value="PLP-dependent transferases"/>
    <property type="match status" value="1"/>
</dbReference>
<organism evidence="8 9">
    <name type="scientific">Fibrella aestuarina BUZ 2</name>
    <dbReference type="NCBI Taxonomy" id="1166018"/>
    <lineage>
        <taxon>Bacteria</taxon>
        <taxon>Pseudomonadati</taxon>
        <taxon>Bacteroidota</taxon>
        <taxon>Cytophagia</taxon>
        <taxon>Cytophagales</taxon>
        <taxon>Spirosomataceae</taxon>
        <taxon>Fibrella</taxon>
    </lineage>
</organism>
<dbReference type="PANTHER" id="PTHR45677">
    <property type="entry name" value="GLUTAMATE DECARBOXYLASE-RELATED"/>
    <property type="match status" value="1"/>
</dbReference>
<dbReference type="InterPro" id="IPR015421">
    <property type="entry name" value="PyrdxlP-dep_Trfase_major"/>
</dbReference>
<evidence type="ECO:0000256" key="1">
    <source>
        <dbReference type="ARBA" id="ARBA00001933"/>
    </source>
</evidence>
<accession>I0K1Q9</accession>
<name>I0K1Q9_9BACT</name>
<evidence type="ECO:0000256" key="7">
    <source>
        <dbReference type="RuleBase" id="RU000382"/>
    </source>
</evidence>
<dbReference type="PATRIC" id="fig|1166018.3.peg.49"/>
<gene>
    <name evidence="8" type="primary">iscS</name>
    <name evidence="8" type="ORF">FAES_0048</name>
</gene>
<dbReference type="Pfam" id="PF00282">
    <property type="entry name" value="Pyridoxal_deC"/>
    <property type="match status" value="1"/>
</dbReference>
<reference evidence="8 9" key="1">
    <citation type="journal article" date="2012" name="J. Bacteriol.">
        <title>Genome Sequence of Fibrella aestuarina BUZ 2T, a Filamentous Marine Bacterium.</title>
        <authorList>
            <person name="Filippini M."/>
            <person name="Qi W."/>
            <person name="Blom J."/>
            <person name="Goesmann A."/>
            <person name="Smits T.H."/>
            <person name="Bagheri H.C."/>
        </authorList>
    </citation>
    <scope>NUCLEOTIDE SEQUENCE [LARGE SCALE GENOMIC DNA]</scope>
    <source>
        <strain evidence="9">BUZ 2T</strain>
    </source>
</reference>
<dbReference type="AlphaFoldDB" id="I0K1Q9"/>
<sequence length="499" mass="55204">MNPTLAQAYSPDAFRQMGHALIDQLADQLEATLSRQTGQAIPYHDPDTAFAHWQADSQQPLLDDPMPLFADIIARSTRLHHPRYMGHQVSPVAPAAALGGLLTEFLNNGSAVYEMGMAGNAIERIVIEHTARHIGYVPTDAATPAEQPGGIITSGGTLGNLTALLTARARLPQDVWHEGNGSQKLAIMVSAEAHYCIDRAARIMGLGEMGILKIPTDEQFKLRTDLLEATYLNARAAGLTVFAIVGSGCTTSTGSHDDLTAIGAFARQHNLWFHVDAAHGGGAFFSPTYRHLLAGSEQADSVVIDYHKMLMVPALATVVVYKRAADSHRTFQQRAQYLWDNHTTGAADWYNTGKRTFECTKFMAAVKVYTLMRLYGDELFRANVDTLYGLGHTFARLVRQRLTFDLPGEPECNLVCFRYVGAARFSDEQLNNLNQQLRTDSLNDGRFYIVQTTLRHQTYLRVSLMNPFTTETDLTELLDWLEQRADALLAQTDPLPNQP</sequence>
<evidence type="ECO:0000256" key="6">
    <source>
        <dbReference type="PIRSR" id="PIRSR602129-50"/>
    </source>
</evidence>
<dbReference type="InterPro" id="IPR010977">
    <property type="entry name" value="Aromatic_deC"/>
</dbReference>
<dbReference type="GO" id="GO:0004351">
    <property type="term" value="F:glutamate decarboxylase activity"/>
    <property type="evidence" value="ECO:0007669"/>
    <property type="project" value="UniProtKB-EC"/>
</dbReference>
<evidence type="ECO:0000256" key="3">
    <source>
        <dbReference type="ARBA" id="ARBA00022793"/>
    </source>
</evidence>
<dbReference type="EC" id="4.1.1.15" evidence="8"/>
<dbReference type="eggNOG" id="COG0076">
    <property type="taxonomic scope" value="Bacteria"/>
</dbReference>
<dbReference type="KEGG" id="fae:FAES_0048"/>
<evidence type="ECO:0000256" key="5">
    <source>
        <dbReference type="ARBA" id="ARBA00023239"/>
    </source>
</evidence>
<dbReference type="InterPro" id="IPR002129">
    <property type="entry name" value="PyrdxlP-dep_de-COase"/>
</dbReference>
<evidence type="ECO:0000313" key="8">
    <source>
        <dbReference type="EMBL" id="CCG98062.1"/>
    </source>
</evidence>
<dbReference type="GO" id="GO:0030170">
    <property type="term" value="F:pyridoxal phosphate binding"/>
    <property type="evidence" value="ECO:0007669"/>
    <property type="project" value="InterPro"/>
</dbReference>
<dbReference type="Proteomes" id="UP000011058">
    <property type="component" value="Chromosome"/>
</dbReference>
<dbReference type="RefSeq" id="WP_015329162.1">
    <property type="nucleotide sequence ID" value="NC_020054.1"/>
</dbReference>
<keyword evidence="5 7" id="KW-0456">Lyase</keyword>
<dbReference type="Gene3D" id="3.40.640.10">
    <property type="entry name" value="Type I PLP-dependent aspartate aminotransferase-like (Major domain)"/>
    <property type="match status" value="1"/>
</dbReference>